<proteinExistence type="predicted"/>
<protein>
    <submittedName>
        <fullName evidence="1">Uncharacterized protein</fullName>
    </submittedName>
</protein>
<dbReference type="EMBL" id="LAZR01031488">
    <property type="protein sequence ID" value="KKL53609.1"/>
    <property type="molecule type" value="Genomic_DNA"/>
</dbReference>
<evidence type="ECO:0000313" key="1">
    <source>
        <dbReference type="EMBL" id="KKL53609.1"/>
    </source>
</evidence>
<name>A0A0F9CWC6_9ZZZZ</name>
<reference evidence="1" key="1">
    <citation type="journal article" date="2015" name="Nature">
        <title>Complex archaea that bridge the gap between prokaryotes and eukaryotes.</title>
        <authorList>
            <person name="Spang A."/>
            <person name="Saw J.H."/>
            <person name="Jorgensen S.L."/>
            <person name="Zaremba-Niedzwiedzka K."/>
            <person name="Martijn J."/>
            <person name="Lind A.E."/>
            <person name="van Eijk R."/>
            <person name="Schleper C."/>
            <person name="Guy L."/>
            <person name="Ettema T.J."/>
        </authorList>
    </citation>
    <scope>NUCLEOTIDE SEQUENCE</scope>
</reference>
<comment type="caution">
    <text evidence="1">The sequence shown here is derived from an EMBL/GenBank/DDBJ whole genome shotgun (WGS) entry which is preliminary data.</text>
</comment>
<dbReference type="AlphaFoldDB" id="A0A0F9CWC6"/>
<accession>A0A0F9CWC6</accession>
<organism evidence="1">
    <name type="scientific">marine sediment metagenome</name>
    <dbReference type="NCBI Taxonomy" id="412755"/>
    <lineage>
        <taxon>unclassified sequences</taxon>
        <taxon>metagenomes</taxon>
        <taxon>ecological metagenomes</taxon>
    </lineage>
</organism>
<sequence length="46" mass="5936">MSSGYSPWWRRQLHHIPFLFWVCEEYNYHWFWDRNCHCDGEPFEEL</sequence>
<gene>
    <name evidence="1" type="ORF">LCGC14_2273710</name>
</gene>